<dbReference type="Proteomes" id="UP000315471">
    <property type="component" value="Unassembled WGS sequence"/>
</dbReference>
<dbReference type="AlphaFoldDB" id="A0A5C6DU37"/>
<reference evidence="1 2" key="1">
    <citation type="submission" date="2019-02" db="EMBL/GenBank/DDBJ databases">
        <title>Deep-cultivation of Planctomycetes and their phenomic and genomic characterization uncovers novel biology.</title>
        <authorList>
            <person name="Wiegand S."/>
            <person name="Jogler M."/>
            <person name="Boedeker C."/>
            <person name="Pinto D."/>
            <person name="Vollmers J."/>
            <person name="Rivas-Marin E."/>
            <person name="Kohn T."/>
            <person name="Peeters S.H."/>
            <person name="Heuer A."/>
            <person name="Rast P."/>
            <person name="Oberbeckmann S."/>
            <person name="Bunk B."/>
            <person name="Jeske O."/>
            <person name="Meyerdierks A."/>
            <person name="Storesund J.E."/>
            <person name="Kallscheuer N."/>
            <person name="Luecker S."/>
            <person name="Lage O.M."/>
            <person name="Pohl T."/>
            <person name="Merkel B.J."/>
            <person name="Hornburger P."/>
            <person name="Mueller R.-W."/>
            <person name="Bruemmer F."/>
            <person name="Labrenz M."/>
            <person name="Spormann A.M."/>
            <person name="Op Den Camp H."/>
            <person name="Overmann J."/>
            <person name="Amann R."/>
            <person name="Jetten M.S.M."/>
            <person name="Mascher T."/>
            <person name="Medema M.H."/>
            <person name="Devos D.P."/>
            <person name="Kaster A.-K."/>
            <person name="Ovreas L."/>
            <person name="Rohde M."/>
            <person name="Galperin M.Y."/>
            <person name="Jogler C."/>
        </authorList>
    </citation>
    <scope>NUCLEOTIDE SEQUENCE [LARGE SCALE GENOMIC DNA]</scope>
    <source>
        <strain evidence="1 2">Q31b</strain>
    </source>
</reference>
<organism evidence="1 2">
    <name type="scientific">Novipirellula aureliae</name>
    <dbReference type="NCBI Taxonomy" id="2527966"/>
    <lineage>
        <taxon>Bacteria</taxon>
        <taxon>Pseudomonadati</taxon>
        <taxon>Planctomycetota</taxon>
        <taxon>Planctomycetia</taxon>
        <taxon>Pirellulales</taxon>
        <taxon>Pirellulaceae</taxon>
        <taxon>Novipirellula</taxon>
    </lineage>
</organism>
<protein>
    <submittedName>
        <fullName evidence="1">Uncharacterized protein</fullName>
    </submittedName>
</protein>
<evidence type="ECO:0000313" key="1">
    <source>
        <dbReference type="EMBL" id="TWU38961.1"/>
    </source>
</evidence>
<dbReference type="EMBL" id="SJPY01000006">
    <property type="protein sequence ID" value="TWU38961.1"/>
    <property type="molecule type" value="Genomic_DNA"/>
</dbReference>
<name>A0A5C6DU37_9BACT</name>
<comment type="caution">
    <text evidence="1">The sequence shown here is derived from an EMBL/GenBank/DDBJ whole genome shotgun (WGS) entry which is preliminary data.</text>
</comment>
<sequence>MYLIPDATMSSSTFSPPLRKCLRYVPALLLFSLALPACTPKVIVRKSPTDQDSGIRYYRPKPYLKIEPAEVVVNKSESTLVPGMVRVSLVYMPDFSEEYSISVRPGCGIADVGIKLEDGWNLTEISQELDSQTDENVEAIGSLLSAAGGLIPTSAREKSTNALSFTVPARNVPIGFYESVVGKDHCNVKRLYGFRYLGFMPFAGCPIEMDGHSHASCQAPGICGQHPTGSLYGLTFVGGEMVFQPLDVMAATPAVTAVSLGEKQVMSSEPAEQQTEGIVALKPPVAAVDVSQLSTDLRAHLNRMGIEFDLFDAMTNNGILRIRVKLPDATYDVTVHEAIEDWLSQRYPDLDSFDIEMTSDFGE</sequence>
<evidence type="ECO:0000313" key="2">
    <source>
        <dbReference type="Proteomes" id="UP000315471"/>
    </source>
</evidence>
<keyword evidence="2" id="KW-1185">Reference proteome</keyword>
<proteinExistence type="predicted"/>
<gene>
    <name evidence="1" type="ORF">Q31b_40390</name>
</gene>
<accession>A0A5C6DU37</accession>